<name>A0A8I6RKR3_CIMLE</name>
<sequence>MTLMSIYIYQVFNQIRSCSVDKNCPGYYISLTDACYCFTLLFAVLFSKHFSLCSILNDTLDDFIYANEHISKNYQFKCFSQIVMINALIFVDLLRKCIMEYDLFDFNSLNVWIFVNFIRNLIYSVDAFIVSFFAILEMNMQCVNEKIKGTLVSRNPENYFNFYAQLHWKFTTTIKKTVDYLGPILFITLVFKQIQIIGMIYFTLLNYISDLGNNLFQAFDLLLPAVNFIWICFSSSQLTEEAKQCMFIFQDLKTVNVTNLELKQKIEYFQELNHYRGFDVNANNFFVVRLGLIIKVVSVTLTYVVAVVQMIPTTSNLKH</sequence>
<dbReference type="GO" id="GO:0050909">
    <property type="term" value="P:sensory perception of taste"/>
    <property type="evidence" value="ECO:0007669"/>
    <property type="project" value="InterPro"/>
</dbReference>
<dbReference type="KEGG" id="clec:106664369"/>
<dbReference type="AlphaFoldDB" id="A0A8I6RKR3"/>
<organism evidence="7 8">
    <name type="scientific">Cimex lectularius</name>
    <name type="common">Bed bug</name>
    <name type="synonym">Acanthia lectularia</name>
    <dbReference type="NCBI Taxonomy" id="79782"/>
    <lineage>
        <taxon>Eukaryota</taxon>
        <taxon>Metazoa</taxon>
        <taxon>Ecdysozoa</taxon>
        <taxon>Arthropoda</taxon>
        <taxon>Hexapoda</taxon>
        <taxon>Insecta</taxon>
        <taxon>Pterygota</taxon>
        <taxon>Neoptera</taxon>
        <taxon>Paraneoptera</taxon>
        <taxon>Hemiptera</taxon>
        <taxon>Heteroptera</taxon>
        <taxon>Panheteroptera</taxon>
        <taxon>Cimicomorpha</taxon>
        <taxon>Cimicidae</taxon>
        <taxon>Cimex</taxon>
    </lineage>
</organism>
<protein>
    <recommendedName>
        <fullName evidence="6">Gustatory receptor</fullName>
    </recommendedName>
</protein>
<feature type="transmembrane region" description="Helical" evidence="6">
    <location>
        <begin position="27"/>
        <end position="46"/>
    </location>
</feature>
<dbReference type="OrthoDB" id="10633049at2759"/>
<dbReference type="Pfam" id="PF08395">
    <property type="entry name" value="7tm_7"/>
    <property type="match status" value="1"/>
</dbReference>
<keyword evidence="3 6" id="KW-0812">Transmembrane</keyword>
<comment type="subcellular location">
    <subcellularLocation>
        <location evidence="1 6">Cell membrane</location>
        <topology evidence="1 6">Multi-pass membrane protein</topology>
    </subcellularLocation>
</comment>
<keyword evidence="8" id="KW-1185">Reference proteome</keyword>
<feature type="transmembrane region" description="Helical" evidence="6">
    <location>
        <begin position="286"/>
        <end position="311"/>
    </location>
</feature>
<comment type="caution">
    <text evidence="6">Lacks conserved residue(s) required for the propagation of feature annotation.</text>
</comment>
<comment type="similarity">
    <text evidence="6">Belongs to the insect chemoreceptor superfamily. Gustatory receptor (GR) family.</text>
</comment>
<dbReference type="GO" id="GO:0005886">
    <property type="term" value="C:plasma membrane"/>
    <property type="evidence" value="ECO:0007669"/>
    <property type="project" value="UniProtKB-SubCell"/>
</dbReference>
<evidence type="ECO:0000256" key="3">
    <source>
        <dbReference type="ARBA" id="ARBA00022692"/>
    </source>
</evidence>
<feature type="transmembrane region" description="Helical" evidence="6">
    <location>
        <begin position="184"/>
        <end position="209"/>
    </location>
</feature>
<feature type="transmembrane region" description="Helical" evidence="6">
    <location>
        <begin position="111"/>
        <end position="136"/>
    </location>
</feature>
<keyword evidence="4 6" id="KW-1133">Transmembrane helix</keyword>
<comment type="function">
    <text evidence="6">Gustatory receptor which mediates acceptance or avoidance behavior, depending on its substrates.</text>
</comment>
<dbReference type="GO" id="GO:0007165">
    <property type="term" value="P:signal transduction"/>
    <property type="evidence" value="ECO:0007669"/>
    <property type="project" value="UniProtKB-KW"/>
</dbReference>
<keyword evidence="2 6" id="KW-1003">Cell membrane</keyword>
<dbReference type="Proteomes" id="UP000494040">
    <property type="component" value="Unassembled WGS sequence"/>
</dbReference>
<evidence type="ECO:0000256" key="2">
    <source>
        <dbReference type="ARBA" id="ARBA00022475"/>
    </source>
</evidence>
<keyword evidence="6" id="KW-0807">Transducer</keyword>
<dbReference type="EnsemblMetazoa" id="XM_014390050.2">
    <property type="protein sequence ID" value="XP_014245536.2"/>
    <property type="gene ID" value="LOC106664369"/>
</dbReference>
<dbReference type="GeneID" id="106664369"/>
<proteinExistence type="inferred from homology"/>
<keyword evidence="6" id="KW-0675">Receptor</keyword>
<evidence type="ECO:0000313" key="8">
    <source>
        <dbReference type="Proteomes" id="UP000494040"/>
    </source>
</evidence>
<reference evidence="7" key="1">
    <citation type="submission" date="2022-01" db="UniProtKB">
        <authorList>
            <consortium name="EnsemblMetazoa"/>
        </authorList>
    </citation>
    <scope>IDENTIFICATION</scope>
</reference>
<evidence type="ECO:0000256" key="4">
    <source>
        <dbReference type="ARBA" id="ARBA00022989"/>
    </source>
</evidence>
<dbReference type="InterPro" id="IPR013604">
    <property type="entry name" value="7TM_chemorcpt"/>
</dbReference>
<accession>A0A8I6RKR3</accession>
<evidence type="ECO:0000256" key="6">
    <source>
        <dbReference type="RuleBase" id="RU363108"/>
    </source>
</evidence>
<dbReference type="RefSeq" id="XP_014245536.2">
    <property type="nucleotide sequence ID" value="XM_014390050.2"/>
</dbReference>
<evidence type="ECO:0000256" key="1">
    <source>
        <dbReference type="ARBA" id="ARBA00004651"/>
    </source>
</evidence>
<keyword evidence="5 6" id="KW-0472">Membrane</keyword>
<evidence type="ECO:0000256" key="5">
    <source>
        <dbReference type="ARBA" id="ARBA00023136"/>
    </source>
</evidence>
<feature type="transmembrane region" description="Helical" evidence="6">
    <location>
        <begin position="215"/>
        <end position="233"/>
    </location>
</feature>
<evidence type="ECO:0000313" key="7">
    <source>
        <dbReference type="EnsemblMetazoa" id="XP_014245536.2"/>
    </source>
</evidence>